<protein>
    <submittedName>
        <fullName evidence="8">Permease of the drug/metabolite transporter (DMT) superfamily</fullName>
    </submittedName>
</protein>
<keyword evidence="4 6" id="KW-1133">Transmembrane helix</keyword>
<evidence type="ECO:0000313" key="8">
    <source>
        <dbReference type="EMBL" id="SEF74079.1"/>
    </source>
</evidence>
<feature type="transmembrane region" description="Helical" evidence="6">
    <location>
        <begin position="97"/>
        <end position="115"/>
    </location>
</feature>
<evidence type="ECO:0000256" key="3">
    <source>
        <dbReference type="ARBA" id="ARBA00022692"/>
    </source>
</evidence>
<keyword evidence="3 6" id="KW-0812">Transmembrane</keyword>
<dbReference type="AlphaFoldDB" id="A0A1H5UGE5"/>
<dbReference type="GO" id="GO:0016020">
    <property type="term" value="C:membrane"/>
    <property type="evidence" value="ECO:0007669"/>
    <property type="project" value="UniProtKB-SubCell"/>
</dbReference>
<dbReference type="EMBL" id="FNUZ01000001">
    <property type="protein sequence ID" value="SEF74079.1"/>
    <property type="molecule type" value="Genomic_DNA"/>
</dbReference>
<comment type="similarity">
    <text evidence="2">Belongs to the drug/metabolite transporter (DMT) superfamily. 10 TMS drug/metabolite exporter (DME) (TC 2.A.7.3) family.</text>
</comment>
<evidence type="ECO:0000256" key="1">
    <source>
        <dbReference type="ARBA" id="ARBA00004141"/>
    </source>
</evidence>
<keyword evidence="9" id="KW-1185">Reference proteome</keyword>
<reference evidence="8 9" key="1">
    <citation type="submission" date="2016-10" db="EMBL/GenBank/DDBJ databases">
        <authorList>
            <person name="de Groot N.N."/>
        </authorList>
    </citation>
    <scope>NUCLEOTIDE SEQUENCE [LARGE SCALE GENOMIC DNA]</scope>
    <source>
        <strain evidence="8 9">DSM 26915</strain>
    </source>
</reference>
<dbReference type="Pfam" id="PF00892">
    <property type="entry name" value="EamA"/>
    <property type="match status" value="2"/>
</dbReference>
<evidence type="ECO:0000256" key="2">
    <source>
        <dbReference type="ARBA" id="ARBA00009853"/>
    </source>
</evidence>
<evidence type="ECO:0000259" key="7">
    <source>
        <dbReference type="Pfam" id="PF00892"/>
    </source>
</evidence>
<dbReference type="InterPro" id="IPR037185">
    <property type="entry name" value="EmrE-like"/>
</dbReference>
<dbReference type="PANTHER" id="PTHR22911">
    <property type="entry name" value="ACYL-MALONYL CONDENSING ENZYME-RELATED"/>
    <property type="match status" value="1"/>
</dbReference>
<gene>
    <name evidence="8" type="ORF">SAMN04488045_1003</name>
</gene>
<proteinExistence type="inferred from homology"/>
<accession>A0A1H5UGE5</accession>
<feature type="domain" description="EamA" evidence="7">
    <location>
        <begin position="152"/>
        <end position="283"/>
    </location>
</feature>
<feature type="transmembrane region" description="Helical" evidence="6">
    <location>
        <begin position="122"/>
        <end position="144"/>
    </location>
</feature>
<feature type="domain" description="EamA" evidence="7">
    <location>
        <begin position="5"/>
        <end position="138"/>
    </location>
</feature>
<organism evidence="8 9">
    <name type="scientific">Thalassococcus halodurans</name>
    <dbReference type="NCBI Taxonomy" id="373675"/>
    <lineage>
        <taxon>Bacteria</taxon>
        <taxon>Pseudomonadati</taxon>
        <taxon>Pseudomonadota</taxon>
        <taxon>Alphaproteobacteria</taxon>
        <taxon>Rhodobacterales</taxon>
        <taxon>Roseobacteraceae</taxon>
        <taxon>Thalassococcus</taxon>
    </lineage>
</organism>
<comment type="subcellular location">
    <subcellularLocation>
        <location evidence="1">Membrane</location>
        <topology evidence="1">Multi-pass membrane protein</topology>
    </subcellularLocation>
</comment>
<dbReference type="OrthoDB" id="8478503at2"/>
<dbReference type="InterPro" id="IPR000620">
    <property type="entry name" value="EamA_dom"/>
</dbReference>
<keyword evidence="5 6" id="KW-0472">Membrane</keyword>
<evidence type="ECO:0000313" key="9">
    <source>
        <dbReference type="Proteomes" id="UP000236752"/>
    </source>
</evidence>
<feature type="transmembrane region" description="Helical" evidence="6">
    <location>
        <begin position="184"/>
        <end position="206"/>
    </location>
</feature>
<feature type="transmembrane region" description="Helical" evidence="6">
    <location>
        <begin position="74"/>
        <end position="91"/>
    </location>
</feature>
<feature type="transmembrane region" description="Helical" evidence="6">
    <location>
        <begin position="212"/>
        <end position="233"/>
    </location>
</feature>
<dbReference type="SUPFAM" id="SSF103481">
    <property type="entry name" value="Multidrug resistance efflux transporter EmrE"/>
    <property type="match status" value="2"/>
</dbReference>
<evidence type="ECO:0000256" key="4">
    <source>
        <dbReference type="ARBA" id="ARBA00022989"/>
    </source>
</evidence>
<feature type="transmembrane region" description="Helical" evidence="6">
    <location>
        <begin position="36"/>
        <end position="54"/>
    </location>
</feature>
<feature type="transmembrane region" description="Helical" evidence="6">
    <location>
        <begin position="150"/>
        <end position="172"/>
    </location>
</feature>
<feature type="transmembrane region" description="Helical" evidence="6">
    <location>
        <begin position="240"/>
        <end position="260"/>
    </location>
</feature>
<sequence>MSPTRGILLKLGSVALFTVMAALVKAASDNIPSGQAVFFRSLFAMPVIIVWLLLRHDLKTGLKTKNPMGHLWRGLIGVTAMGFTFTGLGMLPLPEVTAIGFAAPLLTVVFAAFLLGERVRAFRLGAVAFGLVGVLIILWPLLSVDNLDRAVMIGVVVVLLSSVFRALAQIQIRRLAGREETSAIVFYFSLTATILSLFTLPFGWVMPTAQEAAMLIGAGLIGGFAQILLTSAYRYAEAGVVAPFDYASMLFAVVLGYVVFAEVPTVYTLVGSGVVIAAGVLIIWRERKLGLKRGQTRKAGLTPQG</sequence>
<feature type="transmembrane region" description="Helical" evidence="6">
    <location>
        <begin position="266"/>
        <end position="284"/>
    </location>
</feature>
<evidence type="ECO:0000256" key="5">
    <source>
        <dbReference type="ARBA" id="ARBA00023136"/>
    </source>
</evidence>
<dbReference type="PANTHER" id="PTHR22911:SF6">
    <property type="entry name" value="SOLUTE CARRIER FAMILY 35 MEMBER G1"/>
    <property type="match status" value="1"/>
</dbReference>
<evidence type="ECO:0000256" key="6">
    <source>
        <dbReference type="SAM" id="Phobius"/>
    </source>
</evidence>
<name>A0A1H5UGE5_9RHOB</name>
<dbReference type="Proteomes" id="UP000236752">
    <property type="component" value="Unassembled WGS sequence"/>
</dbReference>
<dbReference type="RefSeq" id="WP_103909330.1">
    <property type="nucleotide sequence ID" value="NZ_FNUZ01000001.1"/>
</dbReference>